<evidence type="ECO:0000313" key="1">
    <source>
        <dbReference type="EMBL" id="MFC0396331.1"/>
    </source>
</evidence>
<comment type="caution">
    <text evidence="1">The sequence shown here is derived from an EMBL/GenBank/DDBJ whole genome shotgun (WGS) entry which is preliminary data.</text>
</comment>
<name>A0ABV6JK97_9BACL</name>
<accession>A0ABV6JK97</accession>
<keyword evidence="2" id="KW-1185">Reference proteome</keyword>
<protein>
    <submittedName>
        <fullName evidence="1">WG repeat-containing protein</fullName>
    </submittedName>
</protein>
<dbReference type="Proteomes" id="UP001589818">
    <property type="component" value="Unassembled WGS sequence"/>
</dbReference>
<dbReference type="RefSeq" id="WP_204817985.1">
    <property type="nucleotide sequence ID" value="NZ_JANHOF010000004.1"/>
</dbReference>
<organism evidence="1 2">
    <name type="scientific">Paenibacillus mendelii</name>
    <dbReference type="NCBI Taxonomy" id="206163"/>
    <lineage>
        <taxon>Bacteria</taxon>
        <taxon>Bacillati</taxon>
        <taxon>Bacillota</taxon>
        <taxon>Bacilli</taxon>
        <taxon>Bacillales</taxon>
        <taxon>Paenibacillaceae</taxon>
        <taxon>Paenibacillus</taxon>
    </lineage>
</organism>
<sequence length="42" mass="5239">MDRDGRFVIEPVFEFARFFSGGIPMYYKWEDTVHFARWRYNT</sequence>
<gene>
    <name evidence="1" type="ORF">ACFFJ8_33845</name>
</gene>
<reference evidence="1 2" key="1">
    <citation type="submission" date="2024-09" db="EMBL/GenBank/DDBJ databases">
        <authorList>
            <person name="Sun Q."/>
            <person name="Mori K."/>
        </authorList>
    </citation>
    <scope>NUCLEOTIDE SEQUENCE [LARGE SCALE GENOMIC DNA]</scope>
    <source>
        <strain evidence="1 2">CCM 4839</strain>
    </source>
</reference>
<evidence type="ECO:0000313" key="2">
    <source>
        <dbReference type="Proteomes" id="UP001589818"/>
    </source>
</evidence>
<proteinExistence type="predicted"/>
<dbReference type="EMBL" id="JBHLVF010000051">
    <property type="protein sequence ID" value="MFC0396331.1"/>
    <property type="molecule type" value="Genomic_DNA"/>
</dbReference>